<evidence type="ECO:0000256" key="5">
    <source>
        <dbReference type="ARBA" id="ARBA00022692"/>
    </source>
</evidence>
<evidence type="ECO:0000256" key="8">
    <source>
        <dbReference type="ARBA" id="ARBA00023136"/>
    </source>
</evidence>
<keyword evidence="1 10" id="KW-0171">Cobalt transport</keyword>
<evidence type="ECO:0000256" key="2">
    <source>
        <dbReference type="ARBA" id="ARBA00022448"/>
    </source>
</evidence>
<comment type="subunit">
    <text evidence="10">Forms an energy-coupling factor (ECF) transporter complex composed of an ATP-binding protein (A component, CbiO), a transmembrane protein (T component, CbiQ) and 2 possible substrate-capture proteins (S components, CbiM and CbiN) of unknown stoichimetry.</text>
</comment>
<keyword evidence="5 10" id="KW-0812">Transmembrane</keyword>
<keyword evidence="8 10" id="KW-0472">Membrane</keyword>
<dbReference type="RefSeq" id="WP_219083899.1">
    <property type="nucleotide sequence ID" value="NZ_CP079216.1"/>
</dbReference>
<keyword evidence="12" id="KW-1185">Reference proteome</keyword>
<keyword evidence="9 10" id="KW-0170">Cobalt</keyword>
<organism evidence="11 12">
    <name type="scientific">Tessaracoccus palaemonis</name>
    <dbReference type="NCBI Taxonomy" id="2829499"/>
    <lineage>
        <taxon>Bacteria</taxon>
        <taxon>Bacillati</taxon>
        <taxon>Actinomycetota</taxon>
        <taxon>Actinomycetes</taxon>
        <taxon>Propionibacteriales</taxon>
        <taxon>Propionibacteriaceae</taxon>
        <taxon>Tessaracoccus</taxon>
    </lineage>
</organism>
<dbReference type="PANTHER" id="PTHR38662">
    <property type="entry name" value="COBALT TRANSPORT PROTEIN CBIN"/>
    <property type="match status" value="1"/>
</dbReference>
<dbReference type="NCBIfam" id="NF002780">
    <property type="entry name" value="PRK02898.1"/>
    <property type="match status" value="1"/>
</dbReference>
<reference evidence="11 12" key="1">
    <citation type="submission" date="2021-07" db="EMBL/GenBank/DDBJ databases">
        <title>complete genome sequencing of Tessaracoccus sp.J1M15.</title>
        <authorList>
            <person name="Bae J.-W."/>
            <person name="Kim D.-y."/>
        </authorList>
    </citation>
    <scope>NUCLEOTIDE SEQUENCE [LARGE SCALE GENOMIC DNA]</scope>
    <source>
        <strain evidence="11 12">J1M15</strain>
    </source>
</reference>
<evidence type="ECO:0000256" key="6">
    <source>
        <dbReference type="ARBA" id="ARBA00022989"/>
    </source>
</evidence>
<evidence type="ECO:0000256" key="10">
    <source>
        <dbReference type="HAMAP-Rule" id="MF_00330"/>
    </source>
</evidence>
<evidence type="ECO:0000313" key="11">
    <source>
        <dbReference type="EMBL" id="QXT63973.1"/>
    </source>
</evidence>
<comment type="subcellular location">
    <subcellularLocation>
        <location evidence="10">Cell membrane</location>
        <topology evidence="10">Multi-pass membrane protein</topology>
    </subcellularLocation>
</comment>
<accession>A0ABX8SPE9</accession>
<keyword evidence="7 10" id="KW-0406">Ion transport</keyword>
<dbReference type="Proteomes" id="UP000824504">
    <property type="component" value="Chromosome"/>
</dbReference>
<evidence type="ECO:0000256" key="3">
    <source>
        <dbReference type="ARBA" id="ARBA00022475"/>
    </source>
</evidence>
<dbReference type="HAMAP" id="MF_00330">
    <property type="entry name" value="CbiN"/>
    <property type="match status" value="1"/>
</dbReference>
<comment type="similarity">
    <text evidence="10">Belongs to the CbiN family.</text>
</comment>
<name>A0ABX8SPE9_9ACTN</name>
<evidence type="ECO:0000256" key="7">
    <source>
        <dbReference type="ARBA" id="ARBA00023065"/>
    </source>
</evidence>
<keyword evidence="4 10" id="KW-0169">Cobalamin biosynthesis</keyword>
<feature type="transmembrane region" description="Helical" evidence="10">
    <location>
        <begin position="72"/>
        <end position="92"/>
    </location>
</feature>
<feature type="transmembrane region" description="Helical" evidence="10">
    <location>
        <begin position="7"/>
        <end position="28"/>
    </location>
</feature>
<protein>
    <recommendedName>
        <fullName evidence="10">Cobalt transport protein CbiN</fullName>
    </recommendedName>
    <alternativeName>
        <fullName evidence="10">Energy-coupling factor transporter probable substrate-capture protein CbiN</fullName>
        <shortName evidence="10">ECF transporter S component CbiN</shortName>
    </alternativeName>
</protein>
<evidence type="ECO:0000256" key="1">
    <source>
        <dbReference type="ARBA" id="ARBA00022426"/>
    </source>
</evidence>
<comment type="pathway">
    <text evidence="10">Cofactor biosynthesis; adenosylcobalamin biosynthesis.</text>
</comment>
<gene>
    <name evidence="10" type="primary">cbiN</name>
    <name evidence="11" type="ORF">KDB89_05840</name>
</gene>
<keyword evidence="3 10" id="KW-1003">Cell membrane</keyword>
<keyword evidence="6 10" id="KW-1133">Transmembrane helix</keyword>
<dbReference type="PANTHER" id="PTHR38662:SF1">
    <property type="entry name" value="COBALT TRANSPORT PROTEIN CBIN"/>
    <property type="match status" value="1"/>
</dbReference>
<dbReference type="Pfam" id="PF02553">
    <property type="entry name" value="CbiN"/>
    <property type="match status" value="1"/>
</dbReference>
<dbReference type="InterPro" id="IPR003705">
    <property type="entry name" value="CbiN"/>
</dbReference>
<evidence type="ECO:0000256" key="4">
    <source>
        <dbReference type="ARBA" id="ARBA00022573"/>
    </source>
</evidence>
<evidence type="ECO:0000256" key="9">
    <source>
        <dbReference type="ARBA" id="ARBA00023285"/>
    </source>
</evidence>
<proteinExistence type="inferred from homology"/>
<comment type="function">
    <text evidence="10">Part of the energy-coupling factor (ECF) transporter complex CbiMNOQ involved in cobalt import.</text>
</comment>
<keyword evidence="2 10" id="KW-0813">Transport</keyword>
<evidence type="ECO:0000313" key="12">
    <source>
        <dbReference type="Proteomes" id="UP000824504"/>
    </source>
</evidence>
<sequence>MFKRKDWFIGLALLAVIVVIFVFSFAMAPQPAEGEEGFVGTDSVVTEVLEEHGVEPWFSPIWEPGSGEIESGLFAIQAALGAGIVGFVLGNFRGRAVKAKELQEAPQPEAAPAGDEQ</sequence>
<dbReference type="EMBL" id="CP079216">
    <property type="protein sequence ID" value="QXT63973.1"/>
    <property type="molecule type" value="Genomic_DNA"/>
</dbReference>